<dbReference type="InterPro" id="IPR017853">
    <property type="entry name" value="GH"/>
</dbReference>
<evidence type="ECO:0000256" key="1">
    <source>
        <dbReference type="ARBA" id="ARBA00008061"/>
    </source>
</evidence>
<gene>
    <name evidence="4" type="ORF">B0I28_10241</name>
</gene>
<dbReference type="SMART" id="SM00642">
    <property type="entry name" value="Aamy"/>
    <property type="match status" value="1"/>
</dbReference>
<dbReference type="GO" id="GO:0009313">
    <property type="term" value="P:oligosaccharide catabolic process"/>
    <property type="evidence" value="ECO:0007669"/>
    <property type="project" value="TreeGrafter"/>
</dbReference>
<dbReference type="PANTHER" id="PTHR10357:SF179">
    <property type="entry name" value="NEUTRAL AND BASIC AMINO ACID TRANSPORT PROTEIN RBAT"/>
    <property type="match status" value="1"/>
</dbReference>
<comment type="caution">
    <text evidence="4">The sequence shown here is derived from an EMBL/GenBank/DDBJ whole genome shotgun (WGS) entry which is preliminary data.</text>
</comment>
<feature type="domain" description="Glycosyl hydrolase family 13 catalytic" evidence="3">
    <location>
        <begin position="11"/>
        <end position="416"/>
    </location>
</feature>
<evidence type="ECO:0000259" key="3">
    <source>
        <dbReference type="SMART" id="SM00642"/>
    </source>
</evidence>
<dbReference type="Pfam" id="PF00128">
    <property type="entry name" value="Alpha-amylase"/>
    <property type="match status" value="1"/>
</dbReference>
<organism evidence="4 5">
    <name type="scientific">Glycomyces artemisiae</name>
    <dbReference type="NCBI Taxonomy" id="1076443"/>
    <lineage>
        <taxon>Bacteria</taxon>
        <taxon>Bacillati</taxon>
        <taxon>Actinomycetota</taxon>
        <taxon>Actinomycetes</taxon>
        <taxon>Glycomycetales</taxon>
        <taxon>Glycomycetaceae</taxon>
        <taxon>Glycomyces</taxon>
    </lineage>
</organism>
<dbReference type="InterPro" id="IPR045857">
    <property type="entry name" value="O16G_dom_2"/>
</dbReference>
<keyword evidence="5" id="KW-1185">Reference proteome</keyword>
<dbReference type="GO" id="GO:0004556">
    <property type="term" value="F:alpha-amylase activity"/>
    <property type="evidence" value="ECO:0007669"/>
    <property type="project" value="TreeGrafter"/>
</dbReference>
<dbReference type="AlphaFoldDB" id="A0A2T0URG8"/>
<evidence type="ECO:0000313" key="5">
    <source>
        <dbReference type="Proteomes" id="UP000238176"/>
    </source>
</evidence>
<dbReference type="PANTHER" id="PTHR10357">
    <property type="entry name" value="ALPHA-AMYLASE FAMILY MEMBER"/>
    <property type="match status" value="1"/>
</dbReference>
<accession>A0A2T0URG8</accession>
<dbReference type="RefSeq" id="WP_245888878.1">
    <property type="nucleotide sequence ID" value="NZ_PVTJ01000002.1"/>
</dbReference>
<feature type="region of interest" description="Disordered" evidence="2">
    <location>
        <begin position="208"/>
        <end position="244"/>
    </location>
</feature>
<proteinExistence type="inferred from homology"/>
<evidence type="ECO:0000313" key="4">
    <source>
        <dbReference type="EMBL" id="PRY60437.1"/>
    </source>
</evidence>
<dbReference type="CDD" id="cd11332">
    <property type="entry name" value="AmyAc_OligoGlu_TS"/>
    <property type="match status" value="1"/>
</dbReference>
<protein>
    <submittedName>
        <fullName evidence="4">Alpha-glucosidase</fullName>
    </submittedName>
</protein>
<name>A0A2T0URG8_9ACTN</name>
<dbReference type="SUPFAM" id="SSF51445">
    <property type="entry name" value="(Trans)glycosidases"/>
    <property type="match status" value="1"/>
</dbReference>
<dbReference type="Gene3D" id="3.90.400.10">
    <property type="entry name" value="Oligo-1,6-glucosidase, Domain 2"/>
    <property type="match status" value="1"/>
</dbReference>
<dbReference type="Gene3D" id="3.20.20.80">
    <property type="entry name" value="Glycosidases"/>
    <property type="match status" value="1"/>
</dbReference>
<dbReference type="InterPro" id="IPR006047">
    <property type="entry name" value="GH13_cat_dom"/>
</dbReference>
<feature type="region of interest" description="Disordered" evidence="2">
    <location>
        <begin position="520"/>
        <end position="545"/>
    </location>
</feature>
<feature type="compositionally biased region" description="Low complexity" evidence="2">
    <location>
        <begin position="526"/>
        <end position="545"/>
    </location>
</feature>
<evidence type="ECO:0000256" key="2">
    <source>
        <dbReference type="SAM" id="MobiDB-lite"/>
    </source>
</evidence>
<reference evidence="4 5" key="1">
    <citation type="submission" date="2018-03" db="EMBL/GenBank/DDBJ databases">
        <title>Genomic Encyclopedia of Type Strains, Phase III (KMG-III): the genomes of soil and plant-associated and newly described type strains.</title>
        <authorList>
            <person name="Whitman W."/>
        </authorList>
    </citation>
    <scope>NUCLEOTIDE SEQUENCE [LARGE SCALE GENOMIC DNA]</scope>
    <source>
        <strain evidence="4 5">CGMCC 4.7067</strain>
    </source>
</reference>
<dbReference type="EMBL" id="PVTJ01000002">
    <property type="protein sequence ID" value="PRY60437.1"/>
    <property type="molecule type" value="Genomic_DNA"/>
</dbReference>
<comment type="similarity">
    <text evidence="1">Belongs to the glycosyl hydrolase 13 family.</text>
</comment>
<dbReference type="Proteomes" id="UP000238176">
    <property type="component" value="Unassembled WGS sequence"/>
</dbReference>
<sequence>MTWWRGAAVYQVYPRSFADADGDGVGDLAGIESRLPYLRDLGVDAVWISPWYASPMADGGYDVADYRAIDPRFGTLWDAERLIAAAHAHGLKVIIDIVPNHTSDRHPWFQAALAAAPSSPERARYHFRDAPNNWRSRFGGPAWTRVDDGQYYLHLFDTAQPDLNWDNADVRAEFLSILRFWLDRGVDGFRIDVADRLAKQAGLPDRVAPTRAAPDAVASEPGAAEASVPTFAGEGPQPDKDQPEVHGIYREWRRVLDEYPDRAFVGEIWVPDPERFAMYLRPDELHTAFNFAFLKCAWEARALRGVIDRTLAAHAPVGAAPTWVLSNHDVTRHATRYGRADTRFTKRVHDVPSDPQLGLRRARAAALLSMALPGSVYVYQGDELGLPEVFDLPDESREDPVFRRTGGADLGRDGCRVPLPWGGDAPPFEFGDGGAWLPQPPEWRDRTAARQLADPASMLSLYRLALRLRRDDPALGDGPMQWLDAPDGVLAFTRGPRFTCTVNLTDRPIPLPAGKPLIASAPLEPAPDSGGAPALPPDAAAWLRT</sequence>